<keyword evidence="7 8" id="KW-0472">Membrane</keyword>
<keyword evidence="4" id="KW-1000">Mitochondrion outer membrane</keyword>
<evidence type="ECO:0000256" key="7">
    <source>
        <dbReference type="ARBA" id="ARBA00023136"/>
    </source>
</evidence>
<dbReference type="GO" id="GO:0008053">
    <property type="term" value="P:mitochondrial fusion"/>
    <property type="evidence" value="ECO:0007669"/>
    <property type="project" value="InterPro"/>
</dbReference>
<dbReference type="Pfam" id="PF10265">
    <property type="entry name" value="Miga"/>
    <property type="match status" value="1"/>
</dbReference>
<evidence type="ECO:0000256" key="5">
    <source>
        <dbReference type="ARBA" id="ARBA00022989"/>
    </source>
</evidence>
<reference evidence="9" key="1">
    <citation type="submission" date="2021-05" db="EMBL/GenBank/DDBJ databases">
        <authorList>
            <person name="Alioto T."/>
            <person name="Alioto T."/>
            <person name="Gomez Garrido J."/>
        </authorList>
    </citation>
    <scope>NUCLEOTIDE SEQUENCE</scope>
</reference>
<dbReference type="EMBL" id="HBUF01402194">
    <property type="protein sequence ID" value="CAG6737183.1"/>
    <property type="molecule type" value="Transcribed_RNA"/>
</dbReference>
<dbReference type="PANTHER" id="PTHR21508:SF5">
    <property type="entry name" value="MITOGUARDIN"/>
    <property type="match status" value="1"/>
</dbReference>
<dbReference type="EMBL" id="HBUF01069067">
    <property type="protein sequence ID" value="CAG6628823.1"/>
    <property type="molecule type" value="Transcribed_RNA"/>
</dbReference>
<accession>A0A8D8QBJ9</accession>
<evidence type="ECO:0000256" key="6">
    <source>
        <dbReference type="ARBA" id="ARBA00023128"/>
    </source>
</evidence>
<dbReference type="EMBL" id="HBUF01604519">
    <property type="protein sequence ID" value="CAG6777206.1"/>
    <property type="molecule type" value="Transcribed_RNA"/>
</dbReference>
<keyword evidence="5 8" id="KW-1133">Transmembrane helix</keyword>
<dbReference type="EMBL" id="HBUF01604517">
    <property type="protein sequence ID" value="CAG6777192.1"/>
    <property type="molecule type" value="Transcribed_RNA"/>
</dbReference>
<feature type="transmembrane region" description="Helical" evidence="8">
    <location>
        <begin position="36"/>
        <end position="56"/>
    </location>
</feature>
<dbReference type="EMBL" id="HBUF01069068">
    <property type="protein sequence ID" value="CAG6628825.1"/>
    <property type="molecule type" value="Transcribed_RNA"/>
</dbReference>
<comment type="similarity">
    <text evidence="2">Belongs to the mitoguardin family.</text>
</comment>
<proteinExistence type="inferred from homology"/>
<evidence type="ECO:0000256" key="4">
    <source>
        <dbReference type="ARBA" id="ARBA00022787"/>
    </source>
</evidence>
<dbReference type="GO" id="GO:0005741">
    <property type="term" value="C:mitochondrial outer membrane"/>
    <property type="evidence" value="ECO:0007669"/>
    <property type="project" value="UniProtKB-SubCell"/>
</dbReference>
<dbReference type="AlphaFoldDB" id="A0A8D8QBJ9"/>
<dbReference type="EMBL" id="HBUF01234473">
    <property type="protein sequence ID" value="CAG6674656.1"/>
    <property type="molecule type" value="Transcribed_RNA"/>
</dbReference>
<dbReference type="EMBL" id="HBUF01402193">
    <property type="protein sequence ID" value="CAG6737181.1"/>
    <property type="molecule type" value="Transcribed_RNA"/>
</dbReference>
<dbReference type="InterPro" id="IPR019392">
    <property type="entry name" value="Miga"/>
</dbReference>
<dbReference type="EMBL" id="HBUF01234474">
    <property type="protein sequence ID" value="CAG6674658.1"/>
    <property type="molecule type" value="Transcribed_RNA"/>
</dbReference>
<evidence type="ECO:0000256" key="2">
    <source>
        <dbReference type="ARBA" id="ARBA00008969"/>
    </source>
</evidence>
<protein>
    <submittedName>
        <fullName evidence="9">Mitoguardin</fullName>
    </submittedName>
</protein>
<evidence type="ECO:0000256" key="8">
    <source>
        <dbReference type="SAM" id="Phobius"/>
    </source>
</evidence>
<name>A0A8D8QBJ9_9HEMI</name>
<dbReference type="PANTHER" id="PTHR21508">
    <property type="entry name" value="MITOGUARDIN"/>
    <property type="match status" value="1"/>
</dbReference>
<comment type="subcellular location">
    <subcellularLocation>
        <location evidence="1">Mitochondrion outer membrane</location>
    </subcellularLocation>
</comment>
<keyword evidence="3 8" id="KW-0812">Transmembrane</keyword>
<dbReference type="EMBL" id="HBUF01604518">
    <property type="protein sequence ID" value="CAG6777199.1"/>
    <property type="molecule type" value="Transcribed_RNA"/>
</dbReference>
<evidence type="ECO:0000313" key="9">
    <source>
        <dbReference type="EMBL" id="CAG6628823.1"/>
    </source>
</evidence>
<organism evidence="9">
    <name type="scientific">Cacopsylla melanoneura</name>
    <dbReference type="NCBI Taxonomy" id="428564"/>
    <lineage>
        <taxon>Eukaryota</taxon>
        <taxon>Metazoa</taxon>
        <taxon>Ecdysozoa</taxon>
        <taxon>Arthropoda</taxon>
        <taxon>Hexapoda</taxon>
        <taxon>Insecta</taxon>
        <taxon>Pterygota</taxon>
        <taxon>Neoptera</taxon>
        <taxon>Paraneoptera</taxon>
        <taxon>Hemiptera</taxon>
        <taxon>Sternorrhyncha</taxon>
        <taxon>Psylloidea</taxon>
        <taxon>Psyllidae</taxon>
        <taxon>Psyllinae</taxon>
        <taxon>Cacopsylla</taxon>
    </lineage>
</organism>
<dbReference type="EMBL" id="HBUF01069069">
    <property type="protein sequence ID" value="CAG6628827.1"/>
    <property type="molecule type" value="Transcribed_RNA"/>
</dbReference>
<sequence>MSFSNSLGISSVFLAFRTWRHSLLSGTSMSRNKTLAVTLVSVTVGVAILGGLAKYFRRRKYSPGTRVWKRRTKPNVPLTINSLDAGDYSGSRRSTSPNIGAGGLHRQGSTISSLSVHQPGDPPAKLTPQQLGVMGMEALETAIRFWEDALDVYRSNSEQAALTNEEESEFCHQLMDLHDAAFELQDKCELLFLDERSVLFRASSRSRRDSNRTFMSSADSFVSAQDEIADLKEFEEFAEDILVDLDRLSLYQAAQKQFEQEGGIPFRCLRTELVRCRSDVEFLCKLHCVRLAFQWVFKDPAHWLWFADAGRQVLIDLLLFADKDPKDFLIAYEDMLSFLKDTESWEAMEQELSQKNVKAMTFYDVLLDYILMDAFDELESPPSTVTAVIQNKWLSNRFKESALTTAVWTVLKTKRRYLKFTNGFNAHFYSISEHISPLMAWGCLGPDEELKQICQYFKDQVINFLIDIFSFQSCRYTSVQDLSEDILRHARTRIENVSCRLAGNVPPPELPRVEDPSPPEESP</sequence>
<evidence type="ECO:0000256" key="1">
    <source>
        <dbReference type="ARBA" id="ARBA00004294"/>
    </source>
</evidence>
<evidence type="ECO:0000256" key="3">
    <source>
        <dbReference type="ARBA" id="ARBA00022692"/>
    </source>
</evidence>
<keyword evidence="6" id="KW-0496">Mitochondrion</keyword>